<dbReference type="InterPro" id="IPR050444">
    <property type="entry name" value="Polyketide_Synthase"/>
</dbReference>
<dbReference type="InterPro" id="IPR016039">
    <property type="entry name" value="Thiolase-like"/>
</dbReference>
<evidence type="ECO:0000256" key="2">
    <source>
        <dbReference type="ARBA" id="ARBA00023268"/>
    </source>
</evidence>
<reference evidence="4 5" key="1">
    <citation type="submission" date="2019-04" db="EMBL/GenBank/DDBJ databases">
        <title>Friends and foes A comparative genomics study of 23 Aspergillus species from section Flavi.</title>
        <authorList>
            <consortium name="DOE Joint Genome Institute"/>
            <person name="Kjaerbolling I."/>
            <person name="Vesth T."/>
            <person name="Frisvad J.C."/>
            <person name="Nybo J.L."/>
            <person name="Theobald S."/>
            <person name="Kildgaard S."/>
            <person name="Isbrandt T."/>
            <person name="Kuo A."/>
            <person name="Sato A."/>
            <person name="Lyhne E.K."/>
            <person name="Kogle M.E."/>
            <person name="Wiebenga A."/>
            <person name="Kun R.S."/>
            <person name="Lubbers R.J."/>
            <person name="Makela M.R."/>
            <person name="Barry K."/>
            <person name="Chovatia M."/>
            <person name="Clum A."/>
            <person name="Daum C."/>
            <person name="Haridas S."/>
            <person name="He G."/>
            <person name="LaButti K."/>
            <person name="Lipzen A."/>
            <person name="Mondo S."/>
            <person name="Riley R."/>
            <person name="Salamov A."/>
            <person name="Simmons B.A."/>
            <person name="Magnuson J.K."/>
            <person name="Henrissat B."/>
            <person name="Mortensen U.H."/>
            <person name="Larsen T.O."/>
            <person name="Devries R.P."/>
            <person name="Grigoriev I.V."/>
            <person name="Machida M."/>
            <person name="Baker S.E."/>
            <person name="Andersen M.R."/>
        </authorList>
    </citation>
    <scope>NUCLEOTIDE SEQUENCE [LARGE SCALE GENOMIC DNA]</scope>
    <source>
        <strain evidence="4 5">IBT 18842</strain>
    </source>
</reference>
<dbReference type="GO" id="GO:0016746">
    <property type="term" value="F:acyltransferase activity"/>
    <property type="evidence" value="ECO:0007669"/>
    <property type="project" value="InterPro"/>
</dbReference>
<protein>
    <submittedName>
        <fullName evidence="4">Thiolase-like protein</fullName>
    </submittedName>
</protein>
<dbReference type="SUPFAM" id="SSF53901">
    <property type="entry name" value="Thiolase-like"/>
    <property type="match status" value="1"/>
</dbReference>
<feature type="domain" description="Beta-ketoacyl synthase-like N-terminal" evidence="3">
    <location>
        <begin position="6"/>
        <end position="39"/>
    </location>
</feature>
<organism evidence="4 5">
    <name type="scientific">Aspergillus avenaceus</name>
    <dbReference type="NCBI Taxonomy" id="36643"/>
    <lineage>
        <taxon>Eukaryota</taxon>
        <taxon>Fungi</taxon>
        <taxon>Dikarya</taxon>
        <taxon>Ascomycota</taxon>
        <taxon>Pezizomycotina</taxon>
        <taxon>Eurotiomycetes</taxon>
        <taxon>Eurotiomycetidae</taxon>
        <taxon>Eurotiales</taxon>
        <taxon>Aspergillaceae</taxon>
        <taxon>Aspergillus</taxon>
        <taxon>Aspergillus subgen. Circumdati</taxon>
    </lineage>
</organism>
<keyword evidence="1" id="KW-0808">Transferase</keyword>
<evidence type="ECO:0000313" key="5">
    <source>
        <dbReference type="Proteomes" id="UP000325780"/>
    </source>
</evidence>
<keyword evidence="5" id="KW-1185">Reference proteome</keyword>
<evidence type="ECO:0000259" key="3">
    <source>
        <dbReference type="Pfam" id="PF00109"/>
    </source>
</evidence>
<dbReference type="EMBL" id="ML742044">
    <property type="protein sequence ID" value="KAE8153062.1"/>
    <property type="molecule type" value="Genomic_DNA"/>
</dbReference>
<dbReference type="PANTHER" id="PTHR45681">
    <property type="entry name" value="POLYKETIDE SYNTHASE 44-RELATED"/>
    <property type="match status" value="1"/>
</dbReference>
<dbReference type="Gene3D" id="3.40.47.10">
    <property type="match status" value="1"/>
</dbReference>
<dbReference type="PANTHER" id="PTHR45681:SF6">
    <property type="entry name" value="POLYKETIDE SYNTHASE 37"/>
    <property type="match status" value="1"/>
</dbReference>
<name>A0A5N6U3C7_ASPAV</name>
<dbReference type="AlphaFoldDB" id="A0A5N6U3C7"/>
<keyword evidence="2" id="KW-0511">Multifunctional enzyme</keyword>
<dbReference type="InterPro" id="IPR014030">
    <property type="entry name" value="Ketoacyl_synth_N"/>
</dbReference>
<proteinExistence type="predicted"/>
<gene>
    <name evidence="4" type="ORF">BDV25DRAFT_137304</name>
</gene>
<sequence>MSDLWVLSSDGRCKIFDKHADGYVRREAVYELFLKDLDHALRDRDHIRATVRATAAGSEGNSGPGIKDLSQTAFVECYGTVTAIGDVVEATAIAR</sequence>
<evidence type="ECO:0000313" key="4">
    <source>
        <dbReference type="EMBL" id="KAE8153062.1"/>
    </source>
</evidence>
<dbReference type="OrthoDB" id="329835at2759"/>
<dbReference type="Proteomes" id="UP000325780">
    <property type="component" value="Unassembled WGS sequence"/>
</dbReference>
<evidence type="ECO:0000256" key="1">
    <source>
        <dbReference type="ARBA" id="ARBA00022679"/>
    </source>
</evidence>
<accession>A0A5N6U3C7</accession>
<dbReference type="Pfam" id="PF00109">
    <property type="entry name" value="ketoacyl-synt"/>
    <property type="match status" value="1"/>
</dbReference>